<keyword evidence="4" id="KW-0325">Glycoprotein</keyword>
<name>A0A0D8XEG5_DICVI</name>
<reference evidence="7" key="2">
    <citation type="journal article" date="2016" name="Sci. Rep.">
        <title>Dictyocaulus viviparus genome, variome and transcriptome elucidate lungworm biology and support future intervention.</title>
        <authorList>
            <person name="McNulty S.N."/>
            <person name="Strube C."/>
            <person name="Rosa B.A."/>
            <person name="Martin J.C."/>
            <person name="Tyagi R."/>
            <person name="Choi Y.J."/>
            <person name="Wang Q."/>
            <person name="Hallsworth Pepin K."/>
            <person name="Zhang X."/>
            <person name="Ozersky P."/>
            <person name="Wilson R.K."/>
            <person name="Sternberg P.W."/>
            <person name="Gasser R.B."/>
            <person name="Mitreva M."/>
        </authorList>
    </citation>
    <scope>NUCLEOTIDE SEQUENCE [LARGE SCALE GENOMIC DNA]</scope>
    <source>
        <strain evidence="7">HannoverDv2000</strain>
    </source>
</reference>
<keyword evidence="5" id="KW-0479">Metal-binding</keyword>
<evidence type="ECO:0000256" key="5">
    <source>
        <dbReference type="PIRSR" id="PIRSR602640-2"/>
    </source>
</evidence>
<evidence type="ECO:0000256" key="2">
    <source>
        <dbReference type="ARBA" id="ARBA00022801"/>
    </source>
</evidence>
<proteinExistence type="inferred from homology"/>
<dbReference type="STRING" id="29172.A0A0D8XEG5"/>
<protein>
    <submittedName>
        <fullName evidence="6">Arylesterase</fullName>
    </submittedName>
</protein>
<evidence type="ECO:0000313" key="7">
    <source>
        <dbReference type="Proteomes" id="UP000053766"/>
    </source>
</evidence>
<dbReference type="InterPro" id="IPR051288">
    <property type="entry name" value="Serum_paraoxonase/arylesterase"/>
</dbReference>
<feature type="binding site" evidence="5">
    <location>
        <position position="97"/>
    </location>
    <ligand>
        <name>Ca(2+)</name>
        <dbReference type="ChEBI" id="CHEBI:29108"/>
        <label>1</label>
        <note>catalytic</note>
    </ligand>
</feature>
<dbReference type="AlphaFoldDB" id="A0A0D8XEG5"/>
<dbReference type="GO" id="GO:0046872">
    <property type="term" value="F:metal ion binding"/>
    <property type="evidence" value="ECO:0007669"/>
    <property type="project" value="UniProtKB-KW"/>
</dbReference>
<dbReference type="Pfam" id="PF01731">
    <property type="entry name" value="Arylesterase"/>
    <property type="match status" value="1"/>
</dbReference>
<keyword evidence="7" id="KW-1185">Reference proteome</keyword>
<keyword evidence="5" id="KW-0106">Calcium</keyword>
<keyword evidence="3" id="KW-1015">Disulfide bond</keyword>
<evidence type="ECO:0000256" key="4">
    <source>
        <dbReference type="ARBA" id="ARBA00023180"/>
    </source>
</evidence>
<evidence type="ECO:0000313" key="6">
    <source>
        <dbReference type="EMBL" id="KJH42988.1"/>
    </source>
</evidence>
<dbReference type="InterPro" id="IPR011042">
    <property type="entry name" value="6-blade_b-propeller_TolB-like"/>
</dbReference>
<dbReference type="PANTHER" id="PTHR11799:SF28">
    <property type="entry name" value="MECHANOSENSORY ABNORMALITY PROTEIN 6"/>
    <property type="match status" value="1"/>
</dbReference>
<gene>
    <name evidence="6" type="ORF">DICVIV_11022</name>
</gene>
<dbReference type="EMBL" id="KN716604">
    <property type="protein sequence ID" value="KJH42988.1"/>
    <property type="molecule type" value="Genomic_DNA"/>
</dbReference>
<evidence type="ECO:0000256" key="1">
    <source>
        <dbReference type="ARBA" id="ARBA00008595"/>
    </source>
</evidence>
<dbReference type="GO" id="GO:0004064">
    <property type="term" value="F:arylesterase activity"/>
    <property type="evidence" value="ECO:0007669"/>
    <property type="project" value="InterPro"/>
</dbReference>
<dbReference type="Gene3D" id="2.120.10.30">
    <property type="entry name" value="TolB, C-terminal domain"/>
    <property type="match status" value="1"/>
</dbReference>
<evidence type="ECO:0000256" key="3">
    <source>
        <dbReference type="ARBA" id="ARBA00023157"/>
    </source>
</evidence>
<dbReference type="PANTHER" id="PTHR11799">
    <property type="entry name" value="PARAOXONASE"/>
    <property type="match status" value="1"/>
</dbReference>
<comment type="similarity">
    <text evidence="1">Belongs to the paraoxonase family.</text>
</comment>
<reference evidence="6 7" key="1">
    <citation type="submission" date="2013-11" db="EMBL/GenBank/DDBJ databases">
        <title>Draft genome of the bovine lungworm Dictyocaulus viviparus.</title>
        <authorList>
            <person name="Mitreva M."/>
        </authorList>
    </citation>
    <scope>NUCLEOTIDE SEQUENCE [LARGE SCALE GENOMIC DNA]</scope>
    <source>
        <strain evidence="6 7">HannoverDv2000</strain>
    </source>
</reference>
<accession>A0A0D8XEG5</accession>
<keyword evidence="2" id="KW-0378">Hydrolase</keyword>
<organism evidence="6 7">
    <name type="scientific">Dictyocaulus viviparus</name>
    <name type="common">Bovine lungworm</name>
    <dbReference type="NCBI Taxonomy" id="29172"/>
    <lineage>
        <taxon>Eukaryota</taxon>
        <taxon>Metazoa</taxon>
        <taxon>Ecdysozoa</taxon>
        <taxon>Nematoda</taxon>
        <taxon>Chromadorea</taxon>
        <taxon>Rhabditida</taxon>
        <taxon>Rhabditina</taxon>
        <taxon>Rhabditomorpha</taxon>
        <taxon>Strongyloidea</taxon>
        <taxon>Metastrongylidae</taxon>
        <taxon>Dictyocaulus</taxon>
    </lineage>
</organism>
<sequence length="201" mass="22526">MELIREIGLVFISTGLAMAYGNRTARPTLAVLPLKKEMTKYETMSIKIEGDKFNPSNSTALQDEFIPLGLSSYYTKRRISLYVINKHNIKKHLSIYDVVAIGADRFFVSNLAYMARGTLQTVELVMQSSFGALYFFDGRTVTLHESRLSTPSALAIDQKRELIFIASLINEIGFHTTQPATNSQTIVSKPQSHWINSGRDG</sequence>
<dbReference type="InterPro" id="IPR002640">
    <property type="entry name" value="Arylesterase"/>
</dbReference>
<comment type="cofactor">
    <cofactor evidence="5">
        <name>Ca(2+)</name>
        <dbReference type="ChEBI" id="CHEBI:29108"/>
    </cofactor>
    <text evidence="5">Binds 2 calcium ions per subunit.</text>
</comment>
<dbReference type="OrthoDB" id="423498at2759"/>
<dbReference type="Proteomes" id="UP000053766">
    <property type="component" value="Unassembled WGS sequence"/>
</dbReference>